<evidence type="ECO:0000313" key="2">
    <source>
        <dbReference type="EMBL" id="ABS68911.1"/>
    </source>
</evidence>
<dbReference type="AlphaFoldDB" id="A7ILL8"/>
<keyword evidence="1" id="KW-0472">Membrane</keyword>
<reference evidence="2 3" key="1">
    <citation type="submission" date="2007-07" db="EMBL/GenBank/DDBJ databases">
        <title>Complete sequence of chromosome of Xanthobacter autotrophicus Py2.</title>
        <authorList>
            <consortium name="US DOE Joint Genome Institute"/>
            <person name="Copeland A."/>
            <person name="Lucas S."/>
            <person name="Lapidus A."/>
            <person name="Barry K."/>
            <person name="Glavina del Rio T."/>
            <person name="Hammon N."/>
            <person name="Israni S."/>
            <person name="Dalin E."/>
            <person name="Tice H."/>
            <person name="Pitluck S."/>
            <person name="Sims D."/>
            <person name="Brettin T."/>
            <person name="Bruce D."/>
            <person name="Detter J.C."/>
            <person name="Han C."/>
            <person name="Tapia R."/>
            <person name="Brainard J."/>
            <person name="Schmutz J."/>
            <person name="Larimer F."/>
            <person name="Land M."/>
            <person name="Hauser L."/>
            <person name="Kyrpides N."/>
            <person name="Kim E."/>
            <person name="Ensigns S.A."/>
            <person name="Richardson P."/>
        </authorList>
    </citation>
    <scope>NUCLEOTIDE SEQUENCE [LARGE SCALE GENOMIC DNA]</scope>
    <source>
        <strain evidence="3">ATCC BAA-1158 / Py2</strain>
    </source>
</reference>
<evidence type="ECO:0000256" key="1">
    <source>
        <dbReference type="SAM" id="Phobius"/>
    </source>
</evidence>
<dbReference type="STRING" id="78245.Xaut_3684"/>
<dbReference type="KEGG" id="xau:Xaut_3684"/>
<keyword evidence="1" id="KW-0812">Transmembrane</keyword>
<dbReference type="HOGENOM" id="CLU_2398881_0_0_5"/>
<proteinExistence type="predicted"/>
<name>A7ILL8_XANP2</name>
<accession>A7ILL8</accession>
<keyword evidence="3" id="KW-1185">Reference proteome</keyword>
<gene>
    <name evidence="2" type="ordered locus">Xaut_3684</name>
</gene>
<dbReference type="Proteomes" id="UP000002417">
    <property type="component" value="Chromosome"/>
</dbReference>
<dbReference type="EMBL" id="CP000781">
    <property type="protein sequence ID" value="ABS68911.1"/>
    <property type="molecule type" value="Genomic_DNA"/>
</dbReference>
<evidence type="ECO:0000313" key="3">
    <source>
        <dbReference type="Proteomes" id="UP000002417"/>
    </source>
</evidence>
<sequence length="93" mass="9959">MPTYIVIPLFFASAGMGCIIGCVVCSGKIAEAKFRAAVLEAVVRAVLHGMETQEARWKLANTCRVALESAADDEIVGDFSIRPEIPVYAVGDK</sequence>
<protein>
    <submittedName>
        <fullName evidence="2">Uncharacterized protein</fullName>
    </submittedName>
</protein>
<feature type="transmembrane region" description="Helical" evidence="1">
    <location>
        <begin position="6"/>
        <end position="25"/>
    </location>
</feature>
<keyword evidence="1" id="KW-1133">Transmembrane helix</keyword>
<organism evidence="2 3">
    <name type="scientific">Xanthobacter autotrophicus (strain ATCC BAA-1158 / Py2)</name>
    <dbReference type="NCBI Taxonomy" id="78245"/>
    <lineage>
        <taxon>Bacteria</taxon>
        <taxon>Pseudomonadati</taxon>
        <taxon>Pseudomonadota</taxon>
        <taxon>Alphaproteobacteria</taxon>
        <taxon>Hyphomicrobiales</taxon>
        <taxon>Xanthobacteraceae</taxon>
        <taxon>Xanthobacter</taxon>
    </lineage>
</organism>